<dbReference type="Proteomes" id="UP000030745">
    <property type="component" value="Unassembled WGS sequence"/>
</dbReference>
<dbReference type="EMBL" id="KK583217">
    <property type="protein sequence ID" value="KDO27389.1"/>
    <property type="molecule type" value="Genomic_DNA"/>
</dbReference>
<gene>
    <name evidence="1" type="ORF">SPRG_06976</name>
</gene>
<dbReference type="VEuPathDB" id="FungiDB:SPRG_06976"/>
<protein>
    <submittedName>
        <fullName evidence="1">Uncharacterized protein</fullName>
    </submittedName>
</protein>
<name>A0A067C9E1_SAPPC</name>
<dbReference type="KEGG" id="spar:SPRG_06976"/>
<keyword evidence="2" id="KW-1185">Reference proteome</keyword>
<reference evidence="1 2" key="1">
    <citation type="journal article" date="2013" name="PLoS Genet.">
        <title>Distinctive expansion of potential virulence genes in the genome of the oomycete fish pathogen Saprolegnia parasitica.</title>
        <authorList>
            <person name="Jiang R.H."/>
            <person name="de Bruijn I."/>
            <person name="Haas B.J."/>
            <person name="Belmonte R."/>
            <person name="Lobach L."/>
            <person name="Christie J."/>
            <person name="van den Ackerveken G."/>
            <person name="Bottin A."/>
            <person name="Bulone V."/>
            <person name="Diaz-Moreno S.M."/>
            <person name="Dumas B."/>
            <person name="Fan L."/>
            <person name="Gaulin E."/>
            <person name="Govers F."/>
            <person name="Grenville-Briggs L.J."/>
            <person name="Horner N.R."/>
            <person name="Levin J.Z."/>
            <person name="Mammella M."/>
            <person name="Meijer H.J."/>
            <person name="Morris P."/>
            <person name="Nusbaum C."/>
            <person name="Oome S."/>
            <person name="Phillips A.J."/>
            <person name="van Rooyen D."/>
            <person name="Rzeszutek E."/>
            <person name="Saraiva M."/>
            <person name="Secombes C.J."/>
            <person name="Seidl M.F."/>
            <person name="Snel B."/>
            <person name="Stassen J.H."/>
            <person name="Sykes S."/>
            <person name="Tripathy S."/>
            <person name="van den Berg H."/>
            <person name="Vega-Arreguin J.C."/>
            <person name="Wawra S."/>
            <person name="Young S.K."/>
            <person name="Zeng Q."/>
            <person name="Dieguez-Uribeondo J."/>
            <person name="Russ C."/>
            <person name="Tyler B.M."/>
            <person name="van West P."/>
        </authorList>
    </citation>
    <scope>NUCLEOTIDE SEQUENCE [LARGE SCALE GENOMIC DNA]</scope>
    <source>
        <strain evidence="1 2">CBS 223.65</strain>
    </source>
</reference>
<dbReference type="GeneID" id="24129287"/>
<dbReference type="RefSeq" id="XP_012201829.1">
    <property type="nucleotide sequence ID" value="XM_012346439.1"/>
</dbReference>
<evidence type="ECO:0000313" key="1">
    <source>
        <dbReference type="EMBL" id="KDO27389.1"/>
    </source>
</evidence>
<evidence type="ECO:0000313" key="2">
    <source>
        <dbReference type="Proteomes" id="UP000030745"/>
    </source>
</evidence>
<sequence>MTSMLDVCSFAGCNQPPRFGSTKCVTHRNKLQCTFEGCKNQVYARYLCIRHGAAAMRPCTAGPFASVTAVSSSSATAPNRAAVVKRTPGTSVYGTVAGARAGKWLRRARTCEWLLPAPHNPT</sequence>
<organism evidence="1 2">
    <name type="scientific">Saprolegnia parasitica (strain CBS 223.65)</name>
    <dbReference type="NCBI Taxonomy" id="695850"/>
    <lineage>
        <taxon>Eukaryota</taxon>
        <taxon>Sar</taxon>
        <taxon>Stramenopiles</taxon>
        <taxon>Oomycota</taxon>
        <taxon>Saprolegniomycetes</taxon>
        <taxon>Saprolegniales</taxon>
        <taxon>Saprolegniaceae</taxon>
        <taxon>Saprolegnia</taxon>
    </lineage>
</organism>
<proteinExistence type="predicted"/>
<accession>A0A067C9E1</accession>
<dbReference type="AlphaFoldDB" id="A0A067C9E1"/>